<sequence length="133" mass="15080">SIDFDSGALQTQQNDNEEYDQEDYAREQLLQQLLTDLPHDMLDDSLCSASEPNYSDCSDHDVSEHNKPWHPETQWGHDGRTSDCQNQYPGKAVAPQYMGQQIGPLRSEAGGDKIRSGWGAQHSDNEDMFTDKY</sequence>
<comment type="caution">
    <text evidence="2">The sequence shown here is derived from an EMBL/GenBank/DDBJ whole genome shotgun (WGS) entry which is preliminary data.</text>
</comment>
<evidence type="ECO:0000256" key="1">
    <source>
        <dbReference type="SAM" id="MobiDB-lite"/>
    </source>
</evidence>
<feature type="non-terminal residue" evidence="2">
    <location>
        <position position="1"/>
    </location>
</feature>
<reference evidence="2" key="1">
    <citation type="submission" date="2023-05" db="EMBL/GenBank/DDBJ databases">
        <authorList>
            <person name="Stuckert A."/>
        </authorList>
    </citation>
    <scope>NUCLEOTIDE SEQUENCE</scope>
</reference>
<organism evidence="2 3">
    <name type="scientific">Staurois parvus</name>
    <dbReference type="NCBI Taxonomy" id="386267"/>
    <lineage>
        <taxon>Eukaryota</taxon>
        <taxon>Metazoa</taxon>
        <taxon>Chordata</taxon>
        <taxon>Craniata</taxon>
        <taxon>Vertebrata</taxon>
        <taxon>Euteleostomi</taxon>
        <taxon>Amphibia</taxon>
        <taxon>Batrachia</taxon>
        <taxon>Anura</taxon>
        <taxon>Neobatrachia</taxon>
        <taxon>Ranoidea</taxon>
        <taxon>Ranidae</taxon>
        <taxon>Staurois</taxon>
    </lineage>
</organism>
<dbReference type="InterPro" id="IPR057664">
    <property type="entry name" value="CEP152_PLK4_bind"/>
</dbReference>
<proteinExistence type="predicted"/>
<dbReference type="EMBL" id="CATNWA010017669">
    <property type="protein sequence ID" value="CAI9602301.1"/>
    <property type="molecule type" value="Genomic_DNA"/>
</dbReference>
<gene>
    <name evidence="2" type="ORF">SPARVUS_LOCUS13113449</name>
</gene>
<name>A0ABN9G0Q9_9NEOB</name>
<dbReference type="Pfam" id="PF25769">
    <property type="entry name" value="PLK4_bind_CEP152"/>
    <property type="match status" value="1"/>
</dbReference>
<feature type="region of interest" description="Disordered" evidence="1">
    <location>
        <begin position="1"/>
        <end position="24"/>
    </location>
</feature>
<protein>
    <submittedName>
        <fullName evidence="2">Uncharacterized protein</fullName>
    </submittedName>
</protein>
<feature type="compositionally biased region" description="Basic and acidic residues" evidence="1">
    <location>
        <begin position="123"/>
        <end position="133"/>
    </location>
</feature>
<dbReference type="PANTHER" id="PTHR10337:SF6">
    <property type="entry name" value="CENTROSOMAL PROTEIN OF 152 KDA"/>
    <property type="match status" value="1"/>
</dbReference>
<dbReference type="InterPro" id="IPR051235">
    <property type="entry name" value="CEP152/SHC-Transforming"/>
</dbReference>
<accession>A0ABN9G0Q9</accession>
<evidence type="ECO:0000313" key="3">
    <source>
        <dbReference type="Proteomes" id="UP001162483"/>
    </source>
</evidence>
<evidence type="ECO:0000313" key="2">
    <source>
        <dbReference type="EMBL" id="CAI9602301.1"/>
    </source>
</evidence>
<dbReference type="PANTHER" id="PTHR10337">
    <property type="entry name" value="SHC TRANSFORMING PROTEIN"/>
    <property type="match status" value="1"/>
</dbReference>
<feature type="region of interest" description="Disordered" evidence="1">
    <location>
        <begin position="52"/>
        <end position="90"/>
    </location>
</feature>
<dbReference type="Proteomes" id="UP001162483">
    <property type="component" value="Unassembled WGS sequence"/>
</dbReference>
<feature type="compositionally biased region" description="Basic and acidic residues" evidence="1">
    <location>
        <begin position="57"/>
        <end position="81"/>
    </location>
</feature>
<feature type="region of interest" description="Disordered" evidence="1">
    <location>
        <begin position="103"/>
        <end position="133"/>
    </location>
</feature>
<keyword evidence="3" id="KW-1185">Reference proteome</keyword>
<feature type="non-terminal residue" evidence="2">
    <location>
        <position position="133"/>
    </location>
</feature>